<dbReference type="GO" id="GO:0004375">
    <property type="term" value="F:glycine dehydrogenase (decarboxylating) activity"/>
    <property type="evidence" value="ECO:0007669"/>
    <property type="project" value="InterPro"/>
</dbReference>
<dbReference type="GO" id="GO:0030170">
    <property type="term" value="F:pyridoxal phosphate binding"/>
    <property type="evidence" value="ECO:0007669"/>
    <property type="project" value="TreeGrafter"/>
</dbReference>
<dbReference type="GO" id="GO:0016594">
    <property type="term" value="F:glycine binding"/>
    <property type="evidence" value="ECO:0007669"/>
    <property type="project" value="TreeGrafter"/>
</dbReference>
<organism evidence="2 3">
    <name type="scientific">Vibrio parahaemolyticus</name>
    <dbReference type="NCBI Taxonomy" id="670"/>
    <lineage>
        <taxon>Bacteria</taxon>
        <taxon>Pseudomonadati</taxon>
        <taxon>Pseudomonadota</taxon>
        <taxon>Gammaproteobacteria</taxon>
        <taxon>Vibrionales</taxon>
        <taxon>Vibrionaceae</taxon>
        <taxon>Vibrio</taxon>
    </lineage>
</organism>
<evidence type="ECO:0008006" key="4">
    <source>
        <dbReference type="Google" id="ProtNLM"/>
    </source>
</evidence>
<dbReference type="AlphaFoldDB" id="A0A227FJK7"/>
<feature type="non-terminal residue" evidence="2">
    <location>
        <position position="68"/>
    </location>
</feature>
<name>A0A227FJK7_VIBPH</name>
<dbReference type="InterPro" id="IPR015421">
    <property type="entry name" value="PyrdxlP-dep_Trfase_major"/>
</dbReference>
<dbReference type="PANTHER" id="PTHR11773:SF1">
    <property type="entry name" value="GLYCINE DEHYDROGENASE (DECARBOXYLATING), MITOCHONDRIAL"/>
    <property type="match status" value="1"/>
</dbReference>
<dbReference type="InterPro" id="IPR015424">
    <property type="entry name" value="PyrdxlP-dep_Trfase"/>
</dbReference>
<feature type="non-terminal residue" evidence="2">
    <location>
        <position position="1"/>
    </location>
</feature>
<comment type="caution">
    <text evidence="2">The sequence shown here is derived from an EMBL/GenBank/DDBJ whole genome shotgun (WGS) entry which is preliminary data.</text>
</comment>
<evidence type="ECO:0000313" key="2">
    <source>
        <dbReference type="EMBL" id="OXD81411.1"/>
    </source>
</evidence>
<dbReference type="Gene3D" id="3.40.640.10">
    <property type="entry name" value="Type I PLP-dependent aspartate aminotransferase-like (Major domain)"/>
    <property type="match status" value="1"/>
</dbReference>
<evidence type="ECO:0000256" key="1">
    <source>
        <dbReference type="ARBA" id="ARBA00003788"/>
    </source>
</evidence>
<accession>A0A227FJK7</accession>
<proteinExistence type="predicted"/>
<gene>
    <name evidence="2" type="ORF">CA163_40990</name>
</gene>
<protein>
    <recommendedName>
        <fullName evidence="4">Glycine dehydrogenase (aminomethyl-transferring)</fullName>
    </recommendedName>
</protein>
<dbReference type="Proteomes" id="UP000214596">
    <property type="component" value="Unassembled WGS sequence"/>
</dbReference>
<dbReference type="GO" id="GO:0019464">
    <property type="term" value="P:glycine decarboxylation via glycine cleavage system"/>
    <property type="evidence" value="ECO:0007669"/>
    <property type="project" value="TreeGrafter"/>
</dbReference>
<dbReference type="GO" id="GO:0005960">
    <property type="term" value="C:glycine cleavage complex"/>
    <property type="evidence" value="ECO:0007669"/>
    <property type="project" value="TreeGrafter"/>
</dbReference>
<evidence type="ECO:0000313" key="3">
    <source>
        <dbReference type="Proteomes" id="UP000214596"/>
    </source>
</evidence>
<dbReference type="SUPFAM" id="SSF53383">
    <property type="entry name" value="PLP-dependent transferases"/>
    <property type="match status" value="1"/>
</dbReference>
<dbReference type="EMBL" id="NIXT01005910">
    <property type="protein sequence ID" value="OXD81411.1"/>
    <property type="molecule type" value="Genomic_DNA"/>
</dbReference>
<dbReference type="GO" id="GO:0005829">
    <property type="term" value="C:cytosol"/>
    <property type="evidence" value="ECO:0007669"/>
    <property type="project" value="TreeGrafter"/>
</dbReference>
<dbReference type="InterPro" id="IPR020581">
    <property type="entry name" value="GDC_P"/>
</dbReference>
<sequence>FSLTHGMIPLGSCTMKLNAAAEMIPITWPEFGSIHPFAPAEQAAGYAALAKDLKEKLCEITGYDAFSL</sequence>
<dbReference type="PANTHER" id="PTHR11773">
    <property type="entry name" value="GLYCINE DEHYDROGENASE, DECARBOXYLATING"/>
    <property type="match status" value="1"/>
</dbReference>
<reference evidence="2 3" key="1">
    <citation type="journal article" date="2017" name="Appl. Environ. Microbiol.">
        <title>Parallel evolution of two clades of a major Atlantic endemic Vibrio parahaemolyticus pathogen lineage by independent acquisition of related pathogenicity islands.</title>
        <authorList>
            <person name="Xu F."/>
            <person name="Gonzalez-Escalona N."/>
            <person name="Drees K.P."/>
            <person name="Sebra R.P."/>
            <person name="Cooper V.S."/>
            <person name="Jones S.H."/>
            <person name="Whistler C.A."/>
        </authorList>
    </citation>
    <scope>NUCLEOTIDE SEQUENCE [LARGE SCALE GENOMIC DNA]</scope>
    <source>
        <strain evidence="2 3">MAVP-3</strain>
    </source>
</reference>
<comment type="function">
    <text evidence="1">The glycine cleavage system catalyzes the degradation of glycine. The P protein binds the alpha-amino group of glycine through its pyridoxal phosphate cofactor; CO(2) is released and the remaining methylamine moiety is then transferred to the lipoamide cofactor of the H protein.</text>
</comment>